<sequence>MDILPLELFDHVFSFLPLCDGSRYPSEDLLSCTKVSRTLSILSRRRICSTLVIGASPSEEKTRATLEALVKLLRAHPDLLRSTHAVEIYLVTSIEWPSLCDAPLHDILEMIQSRPQKLKSLKISGRACSSLETMFQRRTREAIMSLVPFVQSLSLERLIISSPFLEKLCAIHHVALSWVQMDIQATDLSRVRTPTFVPHSHVSVDMFTLKSIHPFYQHYERSPPSYSNLTIDTFPPLGPSCLRDLITNSKRTLRTLTLKASMQGIGKDFTRLDFSLFKKLTTLRIYHNHHSLTEFGIIYPLWTCLNSLGRLLSSDTRRLPSCLLDVEIDVVLVTPIAYAAIGTNPFGFSSIPQLSPENLTALHPRLESFLIRITPPKLADHCQFTEGEEIGALLRKEVKRSIDIILPNSVDVSNDIGIVYRALLHLRENS</sequence>
<dbReference type="AlphaFoldDB" id="A0A9P6E6B5"/>
<organism evidence="1 2">
    <name type="scientific">Crepidotus variabilis</name>
    <dbReference type="NCBI Taxonomy" id="179855"/>
    <lineage>
        <taxon>Eukaryota</taxon>
        <taxon>Fungi</taxon>
        <taxon>Dikarya</taxon>
        <taxon>Basidiomycota</taxon>
        <taxon>Agaricomycotina</taxon>
        <taxon>Agaricomycetes</taxon>
        <taxon>Agaricomycetidae</taxon>
        <taxon>Agaricales</taxon>
        <taxon>Agaricineae</taxon>
        <taxon>Crepidotaceae</taxon>
        <taxon>Crepidotus</taxon>
    </lineage>
</organism>
<protein>
    <recommendedName>
        <fullName evidence="3">F-box domain-containing protein</fullName>
    </recommendedName>
</protein>
<name>A0A9P6E6B5_9AGAR</name>
<comment type="caution">
    <text evidence="1">The sequence shown here is derived from an EMBL/GenBank/DDBJ whole genome shotgun (WGS) entry which is preliminary data.</text>
</comment>
<proteinExistence type="predicted"/>
<reference evidence="1" key="1">
    <citation type="submission" date="2020-11" db="EMBL/GenBank/DDBJ databases">
        <authorList>
            <consortium name="DOE Joint Genome Institute"/>
            <person name="Ahrendt S."/>
            <person name="Riley R."/>
            <person name="Andreopoulos W."/>
            <person name="Labutti K."/>
            <person name="Pangilinan J."/>
            <person name="Ruiz-Duenas F.J."/>
            <person name="Barrasa J.M."/>
            <person name="Sanchez-Garcia M."/>
            <person name="Camarero S."/>
            <person name="Miyauchi S."/>
            <person name="Serrano A."/>
            <person name="Linde D."/>
            <person name="Babiker R."/>
            <person name="Drula E."/>
            <person name="Ayuso-Fernandez I."/>
            <person name="Pacheco R."/>
            <person name="Padilla G."/>
            <person name="Ferreira P."/>
            <person name="Barriuso J."/>
            <person name="Kellner H."/>
            <person name="Castanera R."/>
            <person name="Alfaro M."/>
            <person name="Ramirez L."/>
            <person name="Pisabarro A.G."/>
            <person name="Kuo A."/>
            <person name="Tritt A."/>
            <person name="Lipzen A."/>
            <person name="He G."/>
            <person name="Yan M."/>
            <person name="Ng V."/>
            <person name="Cullen D."/>
            <person name="Martin F."/>
            <person name="Rosso M.-N."/>
            <person name="Henrissat B."/>
            <person name="Hibbett D."/>
            <person name="Martinez A.T."/>
            <person name="Grigoriev I.V."/>
        </authorList>
    </citation>
    <scope>NUCLEOTIDE SEQUENCE</scope>
    <source>
        <strain evidence="1">CBS 506.95</strain>
    </source>
</reference>
<dbReference type="EMBL" id="MU157918">
    <property type="protein sequence ID" value="KAF9523421.1"/>
    <property type="molecule type" value="Genomic_DNA"/>
</dbReference>
<evidence type="ECO:0008006" key="3">
    <source>
        <dbReference type="Google" id="ProtNLM"/>
    </source>
</evidence>
<keyword evidence="2" id="KW-1185">Reference proteome</keyword>
<accession>A0A9P6E6B5</accession>
<dbReference type="Proteomes" id="UP000807306">
    <property type="component" value="Unassembled WGS sequence"/>
</dbReference>
<gene>
    <name evidence="1" type="ORF">CPB83DRAFT_898813</name>
</gene>
<dbReference type="OrthoDB" id="2745898at2759"/>
<evidence type="ECO:0000313" key="1">
    <source>
        <dbReference type="EMBL" id="KAF9523421.1"/>
    </source>
</evidence>
<evidence type="ECO:0000313" key="2">
    <source>
        <dbReference type="Proteomes" id="UP000807306"/>
    </source>
</evidence>